<dbReference type="Proteomes" id="UP000231658">
    <property type="component" value="Unassembled WGS sequence"/>
</dbReference>
<organism evidence="1 2">
    <name type="scientific">Candidatus Terasakiella magnetica</name>
    <dbReference type="NCBI Taxonomy" id="1867952"/>
    <lineage>
        <taxon>Bacteria</taxon>
        <taxon>Pseudomonadati</taxon>
        <taxon>Pseudomonadota</taxon>
        <taxon>Alphaproteobacteria</taxon>
        <taxon>Rhodospirillales</taxon>
        <taxon>Terasakiellaceae</taxon>
        <taxon>Terasakiella</taxon>
    </lineage>
</organism>
<name>A0A1C3REM8_9PROT</name>
<evidence type="ECO:0000313" key="1">
    <source>
        <dbReference type="EMBL" id="SCA55737.1"/>
    </source>
</evidence>
<keyword evidence="2" id="KW-1185">Reference proteome</keyword>
<dbReference type="STRING" id="1867952.MTBPR1_120043"/>
<reference evidence="1 2" key="1">
    <citation type="submission" date="2016-07" db="EMBL/GenBank/DDBJ databases">
        <authorList>
            <person name="Lefevre C.T."/>
        </authorList>
    </citation>
    <scope>NUCLEOTIDE SEQUENCE [LARGE SCALE GENOMIC DNA]</scope>
    <source>
        <strain evidence="1">PR1</strain>
    </source>
</reference>
<dbReference type="EMBL" id="FLYE01000004">
    <property type="protein sequence ID" value="SCA55737.1"/>
    <property type="molecule type" value="Genomic_DNA"/>
</dbReference>
<gene>
    <name evidence="1" type="ORF">MTBPR1_120043</name>
</gene>
<evidence type="ECO:0000313" key="2">
    <source>
        <dbReference type="Proteomes" id="UP000231658"/>
    </source>
</evidence>
<accession>A0A1C3REM8</accession>
<dbReference type="AlphaFoldDB" id="A0A1C3REM8"/>
<sequence>MGTIFFIVGKRLEEYIKRTELTPYLKGNCCDLENRAYGPSGLKNNRSPG</sequence>
<protein>
    <submittedName>
        <fullName evidence="1">Uncharacterized protein</fullName>
    </submittedName>
</protein>
<proteinExistence type="predicted"/>